<accession>A0ABS4FGE3</accession>
<comment type="caution">
    <text evidence="1">The sequence shown here is derived from an EMBL/GenBank/DDBJ whole genome shotgun (WGS) entry which is preliminary data.</text>
</comment>
<proteinExistence type="predicted"/>
<name>A0ABS4FGE3_9BACL</name>
<sequence>MACSNSLAVLNKPLVGNVIAVLHMPNKPAVSAGFIHL</sequence>
<protein>
    <submittedName>
        <fullName evidence="1">Uncharacterized protein</fullName>
    </submittedName>
</protein>
<organism evidence="1 2">
    <name type="scientific">Paenibacillus lactis</name>
    <dbReference type="NCBI Taxonomy" id="228574"/>
    <lineage>
        <taxon>Bacteria</taxon>
        <taxon>Bacillati</taxon>
        <taxon>Bacillota</taxon>
        <taxon>Bacilli</taxon>
        <taxon>Bacillales</taxon>
        <taxon>Paenibacillaceae</taxon>
        <taxon>Paenibacillus</taxon>
    </lineage>
</organism>
<gene>
    <name evidence="1" type="ORF">J2Z18_004441</name>
</gene>
<reference evidence="1 2" key="1">
    <citation type="submission" date="2021-03" db="EMBL/GenBank/DDBJ databases">
        <title>Genomic Encyclopedia of Type Strains, Phase IV (KMG-IV): sequencing the most valuable type-strain genomes for metagenomic binning, comparative biology and taxonomic classification.</title>
        <authorList>
            <person name="Goeker M."/>
        </authorList>
    </citation>
    <scope>NUCLEOTIDE SEQUENCE [LARGE SCALE GENOMIC DNA]</scope>
    <source>
        <strain evidence="1 2">DSM 15596</strain>
    </source>
</reference>
<dbReference type="EMBL" id="JAGGKI010000013">
    <property type="protein sequence ID" value="MBP1895331.1"/>
    <property type="molecule type" value="Genomic_DNA"/>
</dbReference>
<evidence type="ECO:0000313" key="2">
    <source>
        <dbReference type="Proteomes" id="UP000706926"/>
    </source>
</evidence>
<evidence type="ECO:0000313" key="1">
    <source>
        <dbReference type="EMBL" id="MBP1895331.1"/>
    </source>
</evidence>
<keyword evidence="2" id="KW-1185">Reference proteome</keyword>
<dbReference type="Proteomes" id="UP000706926">
    <property type="component" value="Unassembled WGS sequence"/>
</dbReference>